<reference evidence="1" key="1">
    <citation type="submission" date="2021-03" db="EMBL/GenBank/DDBJ databases">
        <title>Evolutionary priming and transition to the ectomycorrhizal habit in an iconic lineage of mushroom-forming fungi: is preadaptation a requirement?</title>
        <authorList>
            <consortium name="DOE Joint Genome Institute"/>
            <person name="Looney B.P."/>
            <person name="Miyauchi S."/>
            <person name="Morin E."/>
            <person name="Drula E."/>
            <person name="Courty P.E."/>
            <person name="Chicoki N."/>
            <person name="Fauchery L."/>
            <person name="Kohler A."/>
            <person name="Kuo A."/>
            <person name="LaButti K."/>
            <person name="Pangilinan J."/>
            <person name="Lipzen A."/>
            <person name="Riley R."/>
            <person name="Andreopoulos W."/>
            <person name="He G."/>
            <person name="Johnson J."/>
            <person name="Barry K.W."/>
            <person name="Grigoriev I.V."/>
            <person name="Nagy L."/>
            <person name="Hibbett D."/>
            <person name="Henrissat B."/>
            <person name="Matheny P.B."/>
            <person name="Labbe J."/>
            <person name="Martin A.F."/>
        </authorList>
    </citation>
    <scope>NUCLEOTIDE SEQUENCE</scope>
    <source>
        <strain evidence="1">BPL698</strain>
    </source>
</reference>
<evidence type="ECO:0000313" key="2">
    <source>
        <dbReference type="Proteomes" id="UP001207468"/>
    </source>
</evidence>
<evidence type="ECO:0000313" key="1">
    <source>
        <dbReference type="EMBL" id="KAI9459827.1"/>
    </source>
</evidence>
<gene>
    <name evidence="1" type="ORF">F5148DRAFT_274400</name>
</gene>
<name>A0ACC0U4B2_9AGAM</name>
<accession>A0ACC0U4B2</accession>
<comment type="caution">
    <text evidence="1">The sequence shown here is derived from an EMBL/GenBank/DDBJ whole genome shotgun (WGS) entry which is preliminary data.</text>
</comment>
<protein>
    <submittedName>
        <fullName evidence="1">Uncharacterized protein</fullName>
    </submittedName>
</protein>
<proteinExistence type="predicted"/>
<keyword evidence="2" id="KW-1185">Reference proteome</keyword>
<organism evidence="1 2">
    <name type="scientific">Russula earlei</name>
    <dbReference type="NCBI Taxonomy" id="71964"/>
    <lineage>
        <taxon>Eukaryota</taxon>
        <taxon>Fungi</taxon>
        <taxon>Dikarya</taxon>
        <taxon>Basidiomycota</taxon>
        <taxon>Agaricomycotina</taxon>
        <taxon>Agaricomycetes</taxon>
        <taxon>Russulales</taxon>
        <taxon>Russulaceae</taxon>
        <taxon>Russula</taxon>
    </lineage>
</organism>
<dbReference type="Proteomes" id="UP001207468">
    <property type="component" value="Unassembled WGS sequence"/>
</dbReference>
<dbReference type="EMBL" id="JAGFNK010000194">
    <property type="protein sequence ID" value="KAI9459827.1"/>
    <property type="molecule type" value="Genomic_DNA"/>
</dbReference>
<sequence>MPANSHSREALSPMLNADGPAPEDGHSTTFDDPRPPLGVKLTGYRLLNMSVVFLFGLTKAILTYMGQSAAPTTLDWILGSFLAVFLYWIGLYESECTERWDWFFRVDLAHAIGYCLKRFGGGLVGVLFALQGTLTITSLSCLPVFILAYFIPRVPLDIWLVIYVCFMACVHYAWRRVSKGHFLG</sequence>